<dbReference type="RefSeq" id="WP_217848419.1">
    <property type="nucleotide sequence ID" value="NZ_CP077073.1"/>
</dbReference>
<dbReference type="Proteomes" id="UP001047646">
    <property type="component" value="Chromosome"/>
</dbReference>
<dbReference type="EMBL" id="CP077073">
    <property type="protein sequence ID" value="QXH34054.1"/>
    <property type="molecule type" value="Genomic_DNA"/>
</dbReference>
<organism evidence="1 2">
    <name type="scientific">Pseudomonas muyukensis</name>
    <dbReference type="NCBI Taxonomy" id="2842357"/>
    <lineage>
        <taxon>Bacteria</taxon>
        <taxon>Pseudomonadati</taxon>
        <taxon>Pseudomonadota</taxon>
        <taxon>Gammaproteobacteria</taxon>
        <taxon>Pseudomonadales</taxon>
        <taxon>Pseudomonadaceae</taxon>
        <taxon>Pseudomonas</taxon>
    </lineage>
</organism>
<evidence type="ECO:0000313" key="1">
    <source>
        <dbReference type="EMBL" id="QXH34054.1"/>
    </source>
</evidence>
<name>A0ABX8M4P1_9PSED</name>
<sequence length="105" mass="11600">MTTDRLSLLQFEHLSLKPAAASQFALSLKALEQLPLPERYAYRAAHYLGDMADAENRQQLAEAKAQSIGFSQGLLTAAVIENTLAKKLDKVFDDAFTRAQAQLPH</sequence>
<gene>
    <name evidence="1" type="ORF">KSS95_18020</name>
</gene>
<accession>A0ABX8M4P1</accession>
<reference evidence="1" key="1">
    <citation type="journal article" date="2021" name="Microorganisms">
        <title>The Ever-Expanding Pseudomonas Genus: Description of 43 New Species and Partition of the Pseudomonas putida Group.</title>
        <authorList>
            <person name="Girard L."/>
            <person name="Lood C."/>
            <person name="Hofte M."/>
            <person name="Vandamme P."/>
            <person name="Rokni-Zadeh H."/>
            <person name="van Noort V."/>
            <person name="Lavigne R."/>
            <person name="De Mot R."/>
        </authorList>
    </citation>
    <scope>NUCLEOTIDE SEQUENCE</scope>
    <source>
        <strain evidence="1">COW39</strain>
    </source>
</reference>
<proteinExistence type="predicted"/>
<keyword evidence="2" id="KW-1185">Reference proteome</keyword>
<evidence type="ECO:0000313" key="2">
    <source>
        <dbReference type="Proteomes" id="UP001047646"/>
    </source>
</evidence>
<protein>
    <submittedName>
        <fullName evidence="1">Uncharacterized protein</fullName>
    </submittedName>
</protein>